<dbReference type="AlphaFoldDB" id="A0A1H5L5U5"/>
<keyword evidence="1" id="KW-1133">Transmembrane helix</keyword>
<evidence type="ECO:0000313" key="3">
    <source>
        <dbReference type="Proteomes" id="UP000198985"/>
    </source>
</evidence>
<dbReference type="Proteomes" id="UP000198985">
    <property type="component" value="Unassembled WGS sequence"/>
</dbReference>
<accession>A0A1H5L5U5</accession>
<evidence type="ECO:0000313" key="2">
    <source>
        <dbReference type="EMBL" id="SEE72426.1"/>
    </source>
</evidence>
<keyword evidence="1" id="KW-0812">Transmembrane</keyword>
<dbReference type="EMBL" id="FNTY01000002">
    <property type="protein sequence ID" value="SEE72426.1"/>
    <property type="molecule type" value="Genomic_DNA"/>
</dbReference>
<feature type="transmembrane region" description="Helical" evidence="1">
    <location>
        <begin position="6"/>
        <end position="28"/>
    </location>
</feature>
<dbReference type="RefSeq" id="WP_084323745.1">
    <property type="nucleotide sequence ID" value="NZ_FNTY01000002.1"/>
</dbReference>
<feature type="transmembrane region" description="Helical" evidence="1">
    <location>
        <begin position="67"/>
        <end position="87"/>
    </location>
</feature>
<evidence type="ECO:0000256" key="1">
    <source>
        <dbReference type="SAM" id="Phobius"/>
    </source>
</evidence>
<gene>
    <name evidence="2" type="ORF">SAMN04490194_3733</name>
</gene>
<keyword evidence="1" id="KW-0472">Membrane</keyword>
<sequence>MSPLAYLVQILAGLLVTFLLGLMVKPLLTHATKSMSLPPPSSALASEWARVVSGNEGGSVLGYLERFLFFCAFLANADVVVAGWLAFKVASKWNAWTNVVSVPKDILGVDPIGFLIARRSWASHLLMTFLVGTLANVIAGFLGVVVKRHGYALAMSILC</sequence>
<name>A0A1H5L5U5_9PSED</name>
<protein>
    <submittedName>
        <fullName evidence="2">Uncharacterized protein</fullName>
    </submittedName>
</protein>
<feature type="transmembrane region" description="Helical" evidence="1">
    <location>
        <begin position="125"/>
        <end position="146"/>
    </location>
</feature>
<proteinExistence type="predicted"/>
<reference evidence="2 3" key="1">
    <citation type="submission" date="2016-10" db="EMBL/GenBank/DDBJ databases">
        <authorList>
            <person name="de Groot N.N."/>
        </authorList>
    </citation>
    <scope>NUCLEOTIDE SEQUENCE [LARGE SCALE GENOMIC DNA]</scope>
    <source>
        <strain evidence="2 3">BS3662</strain>
    </source>
</reference>
<organism evidence="2 3">
    <name type="scientific">Pseudomonas migulae</name>
    <dbReference type="NCBI Taxonomy" id="78543"/>
    <lineage>
        <taxon>Bacteria</taxon>
        <taxon>Pseudomonadati</taxon>
        <taxon>Pseudomonadota</taxon>
        <taxon>Gammaproteobacteria</taxon>
        <taxon>Pseudomonadales</taxon>
        <taxon>Pseudomonadaceae</taxon>
        <taxon>Pseudomonas</taxon>
    </lineage>
</organism>